<dbReference type="EMBL" id="CAJNOK010011837">
    <property type="protein sequence ID" value="CAF1149663.1"/>
    <property type="molecule type" value="Genomic_DNA"/>
</dbReference>
<dbReference type="Proteomes" id="UP000677228">
    <property type="component" value="Unassembled WGS sequence"/>
</dbReference>
<evidence type="ECO:0000313" key="4">
    <source>
        <dbReference type="EMBL" id="CAF3954904.1"/>
    </source>
</evidence>
<dbReference type="OrthoDB" id="10266592at2759"/>
<evidence type="ECO:0000313" key="3">
    <source>
        <dbReference type="EMBL" id="CAF3717944.1"/>
    </source>
</evidence>
<organism evidence="1 5">
    <name type="scientific">Didymodactylos carnosus</name>
    <dbReference type="NCBI Taxonomy" id="1234261"/>
    <lineage>
        <taxon>Eukaryota</taxon>
        <taxon>Metazoa</taxon>
        <taxon>Spiralia</taxon>
        <taxon>Gnathifera</taxon>
        <taxon>Rotifera</taxon>
        <taxon>Eurotatoria</taxon>
        <taxon>Bdelloidea</taxon>
        <taxon>Philodinida</taxon>
        <taxon>Philodinidae</taxon>
        <taxon>Didymodactylos</taxon>
    </lineage>
</organism>
<keyword evidence="5" id="KW-1185">Reference proteome</keyword>
<proteinExistence type="predicted"/>
<evidence type="ECO:0000313" key="1">
    <source>
        <dbReference type="EMBL" id="CAF0941556.1"/>
    </source>
</evidence>
<evidence type="ECO:0000313" key="2">
    <source>
        <dbReference type="EMBL" id="CAF1149663.1"/>
    </source>
</evidence>
<reference evidence="1" key="1">
    <citation type="submission" date="2021-02" db="EMBL/GenBank/DDBJ databases">
        <authorList>
            <person name="Nowell W R."/>
        </authorList>
    </citation>
    <scope>NUCLEOTIDE SEQUENCE</scope>
</reference>
<dbReference type="AlphaFoldDB" id="A0A814CKL0"/>
<accession>A0A814CKL0</accession>
<sequence length="234" mass="27269">MPATHAKVKTIHIIMTYQTGWQIVTPKELGMGYNEDQYSLPRWMDISVSRQGMFDDLYERTPTQGWMFVPLTPYHGGGDDAQFEPLQQHLLEYEWALAQYLGAGVAAFYRGYRLYDTNETKALVQKWVNFYKKYRQILISDVIHVRRADLQSIDSFMHVKPSSTDIKGLAMVFNPTSEHIDTLLPLPLYYTGLKDVAQVSEQENEWKSYNLERNYQIDIRVSLKALGITWFLIK</sequence>
<dbReference type="Proteomes" id="UP000681722">
    <property type="component" value="Unassembled WGS sequence"/>
</dbReference>
<dbReference type="EMBL" id="CAJOBA010030482">
    <property type="protein sequence ID" value="CAF3954904.1"/>
    <property type="molecule type" value="Genomic_DNA"/>
</dbReference>
<name>A0A814CKL0_9BILA</name>
<comment type="caution">
    <text evidence="1">The sequence shown here is derived from an EMBL/GenBank/DDBJ whole genome shotgun (WGS) entry which is preliminary data.</text>
</comment>
<dbReference type="Proteomes" id="UP000663829">
    <property type="component" value="Unassembled WGS sequence"/>
</dbReference>
<dbReference type="Proteomes" id="UP000682733">
    <property type="component" value="Unassembled WGS sequence"/>
</dbReference>
<gene>
    <name evidence="1" type="ORF">GPM918_LOCUS10739</name>
    <name evidence="2" type="ORF">OVA965_LOCUS21540</name>
    <name evidence="3" type="ORF">SRO942_LOCUS10736</name>
    <name evidence="4" type="ORF">TMI583_LOCUS22212</name>
</gene>
<dbReference type="EMBL" id="CAJOBC010002145">
    <property type="protein sequence ID" value="CAF3717944.1"/>
    <property type="molecule type" value="Genomic_DNA"/>
</dbReference>
<dbReference type="EMBL" id="CAJNOQ010002146">
    <property type="protein sequence ID" value="CAF0941556.1"/>
    <property type="molecule type" value="Genomic_DNA"/>
</dbReference>
<protein>
    <submittedName>
        <fullName evidence="1">Uncharacterized protein</fullName>
    </submittedName>
</protein>
<evidence type="ECO:0000313" key="5">
    <source>
        <dbReference type="Proteomes" id="UP000663829"/>
    </source>
</evidence>